<evidence type="ECO:0000313" key="2">
    <source>
        <dbReference type="Proteomes" id="UP000575241"/>
    </source>
</evidence>
<protein>
    <submittedName>
        <fullName evidence="1">Uncharacterized protein</fullName>
    </submittedName>
</protein>
<dbReference type="AlphaFoldDB" id="A0A7W7JY95"/>
<name>A0A7W7JY95_9SPHN</name>
<dbReference type="Proteomes" id="UP000575241">
    <property type="component" value="Unassembled WGS sequence"/>
</dbReference>
<dbReference type="EMBL" id="JACHLN010000001">
    <property type="protein sequence ID" value="MBB4837283.1"/>
    <property type="molecule type" value="Genomic_DNA"/>
</dbReference>
<proteinExistence type="predicted"/>
<evidence type="ECO:0000313" key="1">
    <source>
        <dbReference type="EMBL" id="MBB4837283.1"/>
    </source>
</evidence>
<keyword evidence="2" id="KW-1185">Reference proteome</keyword>
<comment type="caution">
    <text evidence="1">The sequence shown here is derived from an EMBL/GenBank/DDBJ whole genome shotgun (WGS) entry which is preliminary data.</text>
</comment>
<sequence>MTVLDKAYADDAVFTAAEIALIEPVAQAVAPIVPASERTLRQSLGALKAVLPASSKAEIVGVLQFNTYMKELAGCDRDALAAACKRCIDELDWFPTIKQIRERMAQYVSREQHAINLARYILMSGQREPLTEADVIPLTDEEVRRLKPEFISLGLKSGGLTQEQVDRAFAGVPPDQQAA</sequence>
<accession>A0A7W7JY95</accession>
<reference evidence="1 2" key="1">
    <citation type="submission" date="2020-08" db="EMBL/GenBank/DDBJ databases">
        <title>Functional genomics of gut bacteria from endangered species of beetles.</title>
        <authorList>
            <person name="Carlos-Shanley C."/>
        </authorList>
    </citation>
    <scope>NUCLEOTIDE SEQUENCE [LARGE SCALE GENOMIC DNA]</scope>
    <source>
        <strain evidence="1 2">S00224</strain>
    </source>
</reference>
<organism evidence="1 2">
    <name type="scientific">Sphingomonas kyeonggiensis</name>
    <dbReference type="NCBI Taxonomy" id="1268553"/>
    <lineage>
        <taxon>Bacteria</taxon>
        <taxon>Pseudomonadati</taxon>
        <taxon>Pseudomonadota</taxon>
        <taxon>Alphaproteobacteria</taxon>
        <taxon>Sphingomonadales</taxon>
        <taxon>Sphingomonadaceae</taxon>
        <taxon>Sphingomonas</taxon>
    </lineage>
</organism>
<gene>
    <name evidence="1" type="ORF">HNP52_000334</name>
</gene>
<dbReference type="RefSeq" id="WP_184161582.1">
    <property type="nucleotide sequence ID" value="NZ_JACHLN010000001.1"/>
</dbReference>